<evidence type="ECO:0000313" key="3">
    <source>
        <dbReference type="EMBL" id="PWB94508.1"/>
    </source>
</evidence>
<feature type="transmembrane region" description="Helical" evidence="2">
    <location>
        <begin position="6"/>
        <end position="23"/>
    </location>
</feature>
<gene>
    <name evidence="3" type="ORF">C5689_07170</name>
</gene>
<evidence type="ECO:0000313" key="4">
    <source>
        <dbReference type="Proteomes" id="UP000245137"/>
    </source>
</evidence>
<keyword evidence="2" id="KW-1133">Transmembrane helix</keyword>
<feature type="region of interest" description="Disordered" evidence="1">
    <location>
        <begin position="28"/>
        <end position="61"/>
    </location>
</feature>
<reference evidence="3 4" key="1">
    <citation type="journal article" date="2018" name="Appl. Microbiol. Biotechnol.">
        <title>Co-cultivation of the strictly anaerobic methanogen Methanosarcina barkeri with aerobic methanotrophs in an oxygen-limited membrane bioreactor.</title>
        <authorList>
            <person name="In 't Zandt M.H."/>
            <person name="van den Bosch T.J.M."/>
            <person name="Rijkers R."/>
            <person name="van Kessel M.A.H.J."/>
            <person name="Jetten M.S.M."/>
            <person name="Welte C.U."/>
        </authorList>
    </citation>
    <scope>NUCLEOTIDE SEQUENCE [LARGE SCALE GENOMIC DNA]</scope>
    <source>
        <strain evidence="3 4">DSM 17706</strain>
    </source>
</reference>
<dbReference type="Proteomes" id="UP000245137">
    <property type="component" value="Unassembled WGS sequence"/>
</dbReference>
<feature type="compositionally biased region" description="Basic and acidic residues" evidence="1">
    <location>
        <begin position="38"/>
        <end position="61"/>
    </location>
</feature>
<keyword evidence="4" id="KW-1185">Reference proteome</keyword>
<name>A0A2U1SSB3_METSR</name>
<keyword evidence="2" id="KW-0812">Transmembrane</keyword>
<proteinExistence type="predicted"/>
<comment type="caution">
    <text evidence="3">The sequence shown here is derived from an EMBL/GenBank/DDBJ whole genome shotgun (WGS) entry which is preliminary data.</text>
</comment>
<organism evidence="3 4">
    <name type="scientific">Methylosinus sporium</name>
    <dbReference type="NCBI Taxonomy" id="428"/>
    <lineage>
        <taxon>Bacteria</taxon>
        <taxon>Pseudomonadati</taxon>
        <taxon>Pseudomonadota</taxon>
        <taxon>Alphaproteobacteria</taxon>
        <taxon>Hyphomicrobiales</taxon>
        <taxon>Methylocystaceae</taxon>
        <taxon>Methylosinus</taxon>
    </lineage>
</organism>
<evidence type="ECO:0000256" key="2">
    <source>
        <dbReference type="SAM" id="Phobius"/>
    </source>
</evidence>
<accession>A0A2U1SSB3</accession>
<sequence length="61" mass="7075">MRAAAPMRALAIYGSYILSYRIWTQKPARKRKNIGVTREFRSADRKLSSNPADGRHNREIK</sequence>
<dbReference type="EMBL" id="PUIV01000007">
    <property type="protein sequence ID" value="PWB94508.1"/>
    <property type="molecule type" value="Genomic_DNA"/>
</dbReference>
<protein>
    <submittedName>
        <fullName evidence="3">Uncharacterized protein</fullName>
    </submittedName>
</protein>
<keyword evidence="2" id="KW-0472">Membrane</keyword>
<evidence type="ECO:0000256" key="1">
    <source>
        <dbReference type="SAM" id="MobiDB-lite"/>
    </source>
</evidence>
<dbReference type="AlphaFoldDB" id="A0A2U1SSB3"/>